<sequence>MEWVFQLCVYVFLPFVLHSHMYFRPRHLMYFRIFRKNASVPSPSSQQFDQSQRRRSSATLTESVSLIQRPRFAARRNRVYDLRLSSFVLCHS</sequence>
<protein>
    <submittedName>
        <fullName evidence="1">Uncharacterized protein</fullName>
    </submittedName>
</protein>
<reference evidence="1" key="1">
    <citation type="submission" date="2020-11" db="EMBL/GenBank/DDBJ databases">
        <authorList>
            <consortium name="DOE Joint Genome Institute"/>
            <person name="Ahrendt S."/>
            <person name="Riley R."/>
            <person name="Andreopoulos W."/>
            <person name="Labutti K."/>
            <person name="Pangilinan J."/>
            <person name="Ruiz-Duenas F.J."/>
            <person name="Barrasa J.M."/>
            <person name="Sanchez-Garcia M."/>
            <person name="Camarero S."/>
            <person name="Miyauchi S."/>
            <person name="Serrano A."/>
            <person name="Linde D."/>
            <person name="Babiker R."/>
            <person name="Drula E."/>
            <person name="Ayuso-Fernandez I."/>
            <person name="Pacheco R."/>
            <person name="Padilla G."/>
            <person name="Ferreira P."/>
            <person name="Barriuso J."/>
            <person name="Kellner H."/>
            <person name="Castanera R."/>
            <person name="Alfaro M."/>
            <person name="Ramirez L."/>
            <person name="Pisabarro A.G."/>
            <person name="Kuo A."/>
            <person name="Tritt A."/>
            <person name="Lipzen A."/>
            <person name="He G."/>
            <person name="Yan M."/>
            <person name="Ng V."/>
            <person name="Cullen D."/>
            <person name="Martin F."/>
            <person name="Rosso M.-N."/>
            <person name="Henrissat B."/>
            <person name="Hibbett D."/>
            <person name="Martinez A.T."/>
            <person name="Grigoriev I.V."/>
        </authorList>
    </citation>
    <scope>NUCLEOTIDE SEQUENCE</scope>
    <source>
        <strain evidence="1">CIRM-BRFM 674</strain>
    </source>
</reference>
<organism evidence="1 2">
    <name type="scientific">Pholiota conissans</name>
    <dbReference type="NCBI Taxonomy" id="109636"/>
    <lineage>
        <taxon>Eukaryota</taxon>
        <taxon>Fungi</taxon>
        <taxon>Dikarya</taxon>
        <taxon>Basidiomycota</taxon>
        <taxon>Agaricomycotina</taxon>
        <taxon>Agaricomycetes</taxon>
        <taxon>Agaricomycetidae</taxon>
        <taxon>Agaricales</taxon>
        <taxon>Agaricineae</taxon>
        <taxon>Strophariaceae</taxon>
        <taxon>Pholiota</taxon>
    </lineage>
</organism>
<keyword evidence="2" id="KW-1185">Reference proteome</keyword>
<dbReference type="Proteomes" id="UP000807469">
    <property type="component" value="Unassembled WGS sequence"/>
</dbReference>
<accession>A0A9P5YQT7</accession>
<name>A0A9P5YQT7_9AGAR</name>
<evidence type="ECO:0000313" key="2">
    <source>
        <dbReference type="Proteomes" id="UP000807469"/>
    </source>
</evidence>
<dbReference type="AlphaFoldDB" id="A0A9P5YQT7"/>
<comment type="caution">
    <text evidence="1">The sequence shown here is derived from an EMBL/GenBank/DDBJ whole genome shotgun (WGS) entry which is preliminary data.</text>
</comment>
<evidence type="ECO:0000313" key="1">
    <source>
        <dbReference type="EMBL" id="KAF9472010.1"/>
    </source>
</evidence>
<proteinExistence type="predicted"/>
<gene>
    <name evidence="1" type="ORF">BDN70DRAFT_514959</name>
</gene>
<dbReference type="EMBL" id="MU155591">
    <property type="protein sequence ID" value="KAF9472010.1"/>
    <property type="molecule type" value="Genomic_DNA"/>
</dbReference>